<gene>
    <name evidence="1" type="ORF">JZ751_019666</name>
</gene>
<dbReference type="OrthoDB" id="1532798at2759"/>
<name>A0A8T2NLF6_9TELE</name>
<dbReference type="AlphaFoldDB" id="A0A8T2NLF6"/>
<dbReference type="EMBL" id="JAFBMS010000037">
    <property type="protein sequence ID" value="KAG9341225.1"/>
    <property type="molecule type" value="Genomic_DNA"/>
</dbReference>
<comment type="caution">
    <text evidence="1">The sequence shown here is derived from an EMBL/GenBank/DDBJ whole genome shotgun (WGS) entry which is preliminary data.</text>
</comment>
<reference evidence="1" key="1">
    <citation type="thesis" date="2021" institute="BYU ScholarsArchive" country="Provo, UT, USA">
        <title>Applications of and Algorithms for Genome Assembly and Genomic Analyses with an Emphasis on Marine Teleosts.</title>
        <authorList>
            <person name="Pickett B.D."/>
        </authorList>
    </citation>
    <scope>NUCLEOTIDE SEQUENCE</scope>
    <source>
        <strain evidence="1">HI-2016</strain>
    </source>
</reference>
<dbReference type="GO" id="GO:0015937">
    <property type="term" value="P:coenzyme A biosynthetic process"/>
    <property type="evidence" value="ECO:0007669"/>
    <property type="project" value="TreeGrafter"/>
</dbReference>
<dbReference type="Gene3D" id="3.40.50.1950">
    <property type="entry name" value="Flavin prenyltransferase-like"/>
    <property type="match status" value="1"/>
</dbReference>
<dbReference type="PANTHER" id="PTHR14359:SF6">
    <property type="entry name" value="PHOSPHOPANTOTHENOYLCYSTEINE DECARBOXYLASE"/>
    <property type="match status" value="1"/>
</dbReference>
<dbReference type="GO" id="GO:0071513">
    <property type="term" value="C:phosphopantothenoylcysteine decarboxylase complex"/>
    <property type="evidence" value="ECO:0007669"/>
    <property type="project" value="TreeGrafter"/>
</dbReference>
<dbReference type="InterPro" id="IPR036551">
    <property type="entry name" value="Flavin_trans-like"/>
</dbReference>
<protein>
    <recommendedName>
        <fullName evidence="3">Phosphopantothenoylcysteine decarboxylase</fullName>
    </recommendedName>
</protein>
<accession>A0A8T2NLF6</accession>
<dbReference type="SUPFAM" id="SSF52507">
    <property type="entry name" value="Homo-oligomeric flavin-containing Cys decarboxylases, HFCD"/>
    <property type="match status" value="1"/>
</dbReference>
<dbReference type="GO" id="GO:0004633">
    <property type="term" value="F:phosphopantothenoylcysteine decarboxylase activity"/>
    <property type="evidence" value="ECO:0007669"/>
    <property type="project" value="TreeGrafter"/>
</dbReference>
<organism evidence="1 2">
    <name type="scientific">Albula glossodonta</name>
    <name type="common">roundjaw bonefish</name>
    <dbReference type="NCBI Taxonomy" id="121402"/>
    <lineage>
        <taxon>Eukaryota</taxon>
        <taxon>Metazoa</taxon>
        <taxon>Chordata</taxon>
        <taxon>Craniata</taxon>
        <taxon>Vertebrata</taxon>
        <taxon>Euteleostomi</taxon>
        <taxon>Actinopterygii</taxon>
        <taxon>Neopterygii</taxon>
        <taxon>Teleostei</taxon>
        <taxon>Albuliformes</taxon>
        <taxon>Albulidae</taxon>
        <taxon>Albula</taxon>
    </lineage>
</organism>
<evidence type="ECO:0008006" key="3">
    <source>
        <dbReference type="Google" id="ProtNLM"/>
    </source>
</evidence>
<keyword evidence="2" id="KW-1185">Reference proteome</keyword>
<dbReference type="PANTHER" id="PTHR14359">
    <property type="entry name" value="HOMO-OLIGOMERIC FLAVIN CONTAINING CYS DECARBOXYLASE FAMILY"/>
    <property type="match status" value="1"/>
</dbReference>
<evidence type="ECO:0000313" key="2">
    <source>
        <dbReference type="Proteomes" id="UP000824540"/>
    </source>
</evidence>
<dbReference type="Proteomes" id="UP000824540">
    <property type="component" value="Unassembled WGS sequence"/>
</dbReference>
<dbReference type="GO" id="GO:0010181">
    <property type="term" value="F:FMN binding"/>
    <property type="evidence" value="ECO:0007669"/>
    <property type="project" value="TreeGrafter"/>
</dbReference>
<sequence>MNTAMWQHPITAKQVAVLKEFGYIEVPCIAKKLVCGDEAMATESSECAHWSATAPPTLLASPCQASSSGSCRAGPLTHEAWGSVSPETVGDCFHQDLFCWDKAEEVCKDTDPLVA</sequence>
<evidence type="ECO:0000313" key="1">
    <source>
        <dbReference type="EMBL" id="KAG9341225.1"/>
    </source>
</evidence>
<proteinExistence type="predicted"/>